<comment type="caution">
    <text evidence="1">The sequence shown here is derived from an EMBL/GenBank/DDBJ whole genome shotgun (WGS) entry which is preliminary data.</text>
</comment>
<protein>
    <recommendedName>
        <fullName evidence="3">Transposase</fullName>
    </recommendedName>
</protein>
<sequence>MDYRAETADAADAEYRVEWTIDIEAAGPEQAARRALVIQRAPDSIATVFEVRRINRDEKGHRQLGQPTTIDLTH</sequence>
<reference evidence="1 2" key="1">
    <citation type="submission" date="2024-12" db="EMBL/GenBank/DDBJ databases">
        <title>The coexistence of Mycolicibacterium septicum and Mycolicibacterium nivoides in clinical samples.</title>
        <authorList>
            <person name="Wang C."/>
            <person name="Feng Y."/>
            <person name="Zong Z."/>
        </authorList>
    </citation>
    <scope>NUCLEOTIDE SEQUENCE [LARGE SCALE GENOMIC DNA]</scope>
    <source>
        <strain evidence="1 2">120309</strain>
    </source>
</reference>
<gene>
    <name evidence="1" type="ORF">ACK4CT_33985</name>
</gene>
<proteinExistence type="predicted"/>
<dbReference type="EMBL" id="JBKBDD010000020">
    <property type="protein sequence ID" value="MFN6548186.1"/>
    <property type="molecule type" value="Genomic_DNA"/>
</dbReference>
<organism evidence="1 2">
    <name type="scientific">Mycolicibacterium nivoides</name>
    <dbReference type="NCBI Taxonomy" id="2487344"/>
    <lineage>
        <taxon>Bacteria</taxon>
        <taxon>Bacillati</taxon>
        <taxon>Actinomycetota</taxon>
        <taxon>Actinomycetes</taxon>
        <taxon>Mycobacteriales</taxon>
        <taxon>Mycobacteriaceae</taxon>
        <taxon>Mycolicibacterium</taxon>
    </lineage>
</organism>
<name>A0ABW9LNF8_9MYCO</name>
<dbReference type="RefSeq" id="WP_409545737.1">
    <property type="nucleotide sequence ID" value="NZ_JBKBDD010000020.1"/>
</dbReference>
<evidence type="ECO:0008006" key="3">
    <source>
        <dbReference type="Google" id="ProtNLM"/>
    </source>
</evidence>
<dbReference type="Proteomes" id="UP001635816">
    <property type="component" value="Unassembled WGS sequence"/>
</dbReference>
<keyword evidence="2" id="KW-1185">Reference proteome</keyword>
<evidence type="ECO:0000313" key="1">
    <source>
        <dbReference type="EMBL" id="MFN6548186.1"/>
    </source>
</evidence>
<evidence type="ECO:0000313" key="2">
    <source>
        <dbReference type="Proteomes" id="UP001635816"/>
    </source>
</evidence>
<accession>A0ABW9LNF8</accession>